<dbReference type="InterPro" id="IPR005944">
    <property type="entry name" value="Pro_iminopeptidase"/>
</dbReference>
<feature type="domain" description="AB hydrolase-1" evidence="11">
    <location>
        <begin position="35"/>
        <end position="296"/>
    </location>
</feature>
<keyword evidence="5 8" id="KW-0963">Cytoplasm</keyword>
<dbReference type="GO" id="GO:0006508">
    <property type="term" value="P:proteolysis"/>
    <property type="evidence" value="ECO:0007669"/>
    <property type="project" value="UniProtKB-KW"/>
</dbReference>
<dbReference type="InterPro" id="IPR029058">
    <property type="entry name" value="AB_hydrolase_fold"/>
</dbReference>
<feature type="active site" description="Proton donor" evidence="9">
    <location>
        <position position="294"/>
    </location>
</feature>
<reference evidence="13" key="1">
    <citation type="journal article" date="2011" name="MBio">
        <title>Novel metabolic attributes of the genus Cyanothece, comprising a group of unicellular nitrogen-fixing Cyanobacteria.</title>
        <authorList>
            <person name="Bandyopadhyay A."/>
            <person name="Elvitigala T."/>
            <person name="Welsh E."/>
            <person name="Stockel J."/>
            <person name="Liberton M."/>
            <person name="Min H."/>
            <person name="Sherman L.A."/>
            <person name="Pakrasi H.B."/>
        </authorList>
    </citation>
    <scope>NUCLEOTIDE SEQUENCE [LARGE SCALE GENOMIC DNA]</scope>
    <source>
        <strain evidence="13">PCC 7822</strain>
    </source>
</reference>
<dbReference type="MEROPS" id="S33.001"/>
<keyword evidence="4 8" id="KW-0031">Aminopeptidase</keyword>
<sequence>MRELYPPIQPYRDGYLQVSQLHRIYFEESGNPQGKPVIFLHGGPGGGIDPIYRQYFDPQQWRIIIFDQRGCGKSTPHAELTENTTWHLVNDIEKLREHLEINQWVVFGGSWGSTLSLAYSQTHPQRCKGLILRGIFMLRSKELHWFYQEGASYIFPDAWEAYLKPIPPQERDDLLSAYYKRLTSADQSVRLEAAKAWSIWEGTTSKLYPFSAVAHKFGEEQFALAFARIEAHYFVHKGFFEEEDQLLKNVPRIRHIPAVIVQGRYDIVCPMITAWELHQVWPEAEFVIIPDAGHSMTEPGIRSALIDATDRFVAL</sequence>
<evidence type="ECO:0000256" key="4">
    <source>
        <dbReference type="ARBA" id="ARBA00022438"/>
    </source>
</evidence>
<dbReference type="PANTHER" id="PTHR43722:SF1">
    <property type="entry name" value="PROLINE IMINOPEPTIDASE"/>
    <property type="match status" value="1"/>
</dbReference>
<dbReference type="OrthoDB" id="9775557at2"/>
<dbReference type="STRING" id="497965.Cyan7822_1478"/>
<evidence type="ECO:0000256" key="10">
    <source>
        <dbReference type="RuleBase" id="RU003421"/>
    </source>
</evidence>
<dbReference type="PIRSF" id="PIRSF006431">
    <property type="entry name" value="Pept_S33"/>
    <property type="match status" value="1"/>
</dbReference>
<evidence type="ECO:0000256" key="1">
    <source>
        <dbReference type="ARBA" id="ARBA00001585"/>
    </source>
</evidence>
<dbReference type="GO" id="GO:0004177">
    <property type="term" value="F:aminopeptidase activity"/>
    <property type="evidence" value="ECO:0007669"/>
    <property type="project" value="UniProtKB-UniRule"/>
</dbReference>
<evidence type="ECO:0000256" key="8">
    <source>
        <dbReference type="PIRNR" id="PIRNR006431"/>
    </source>
</evidence>
<comment type="subcellular location">
    <subcellularLocation>
        <location evidence="2 8">Cytoplasm</location>
    </subcellularLocation>
</comment>
<dbReference type="Pfam" id="PF00561">
    <property type="entry name" value="Abhydrolase_1"/>
    <property type="match status" value="1"/>
</dbReference>
<evidence type="ECO:0000256" key="3">
    <source>
        <dbReference type="ARBA" id="ARBA00010088"/>
    </source>
</evidence>
<evidence type="ECO:0000256" key="2">
    <source>
        <dbReference type="ARBA" id="ARBA00004496"/>
    </source>
</evidence>
<dbReference type="EMBL" id="CP002198">
    <property type="protein sequence ID" value="ADN13474.1"/>
    <property type="molecule type" value="Genomic_DNA"/>
</dbReference>
<name>E0UJW3_GLOV7</name>
<evidence type="ECO:0000256" key="6">
    <source>
        <dbReference type="ARBA" id="ARBA00022670"/>
    </source>
</evidence>
<dbReference type="InterPro" id="IPR000073">
    <property type="entry name" value="AB_hydrolase_1"/>
</dbReference>
<dbReference type="InterPro" id="IPR002410">
    <property type="entry name" value="Peptidase_S33"/>
</dbReference>
<dbReference type="RefSeq" id="WP_013321581.1">
    <property type="nucleotide sequence ID" value="NC_014501.1"/>
</dbReference>
<dbReference type="Proteomes" id="UP000008206">
    <property type="component" value="Chromosome"/>
</dbReference>
<dbReference type="NCBIfam" id="TIGR01249">
    <property type="entry name" value="pro_imino_pep_1"/>
    <property type="match status" value="1"/>
</dbReference>
<evidence type="ECO:0000313" key="12">
    <source>
        <dbReference type="EMBL" id="ADN13474.1"/>
    </source>
</evidence>
<accession>E0UJW3</accession>
<dbReference type="PRINTS" id="PR00793">
    <property type="entry name" value="PROAMNOPTASE"/>
</dbReference>
<feature type="active site" description="Nucleophile" evidence="9">
    <location>
        <position position="110"/>
    </location>
</feature>
<dbReference type="Gene3D" id="3.40.50.1820">
    <property type="entry name" value="alpha/beta hydrolase"/>
    <property type="match status" value="1"/>
</dbReference>
<evidence type="ECO:0000256" key="5">
    <source>
        <dbReference type="ARBA" id="ARBA00022490"/>
    </source>
</evidence>
<comment type="similarity">
    <text evidence="3 8 10">Belongs to the peptidase S33 family.</text>
</comment>
<proteinExistence type="inferred from homology"/>
<dbReference type="SUPFAM" id="SSF53474">
    <property type="entry name" value="alpha/beta-Hydrolases"/>
    <property type="match status" value="1"/>
</dbReference>
<dbReference type="eggNOG" id="COG0596">
    <property type="taxonomic scope" value="Bacteria"/>
</dbReference>
<organism evidence="12 13">
    <name type="scientific">Gloeothece verrucosa (strain PCC 7822)</name>
    <name type="common">Cyanothece sp. (strain PCC 7822)</name>
    <dbReference type="NCBI Taxonomy" id="497965"/>
    <lineage>
        <taxon>Bacteria</taxon>
        <taxon>Bacillati</taxon>
        <taxon>Cyanobacteriota</taxon>
        <taxon>Cyanophyceae</taxon>
        <taxon>Oscillatoriophycideae</taxon>
        <taxon>Chroococcales</taxon>
        <taxon>Aphanothecaceae</taxon>
        <taxon>Gloeothece</taxon>
        <taxon>Gloeothece verrucosa</taxon>
    </lineage>
</organism>
<evidence type="ECO:0000313" key="13">
    <source>
        <dbReference type="Proteomes" id="UP000008206"/>
    </source>
</evidence>
<evidence type="ECO:0000256" key="9">
    <source>
        <dbReference type="PIRSR" id="PIRSR006431-1"/>
    </source>
</evidence>
<keyword evidence="7 8" id="KW-0378">Hydrolase</keyword>
<keyword evidence="6 8" id="KW-0645">Protease</keyword>
<dbReference type="PANTHER" id="PTHR43722">
    <property type="entry name" value="PROLINE IMINOPEPTIDASE"/>
    <property type="match status" value="1"/>
</dbReference>
<evidence type="ECO:0000259" key="11">
    <source>
        <dbReference type="Pfam" id="PF00561"/>
    </source>
</evidence>
<comment type="catalytic activity">
    <reaction evidence="1 8 10">
        <text>Release of N-terminal proline from a peptide.</text>
        <dbReference type="EC" id="3.4.11.5"/>
    </reaction>
</comment>
<dbReference type="GO" id="GO:0005737">
    <property type="term" value="C:cytoplasm"/>
    <property type="evidence" value="ECO:0007669"/>
    <property type="project" value="UniProtKB-SubCell"/>
</dbReference>
<dbReference type="HOGENOM" id="CLU_043739_2_2_3"/>
<protein>
    <recommendedName>
        <fullName evidence="8 10">Proline iminopeptidase</fullName>
        <shortName evidence="8">PIP</shortName>
        <ecNumber evidence="8 10">3.4.11.5</ecNumber>
    </recommendedName>
    <alternativeName>
        <fullName evidence="8">Prolyl aminopeptidase</fullName>
    </alternativeName>
</protein>
<dbReference type="EC" id="3.4.11.5" evidence="8 10"/>
<dbReference type="KEGG" id="cyj:Cyan7822_1478"/>
<keyword evidence="13" id="KW-1185">Reference proteome</keyword>
<evidence type="ECO:0000256" key="7">
    <source>
        <dbReference type="ARBA" id="ARBA00022801"/>
    </source>
</evidence>
<gene>
    <name evidence="12" type="ordered locus">Cyan7822_1478</name>
</gene>
<dbReference type="ESTHER" id="cyap2-e0ujw3">
    <property type="family name" value="Proline_iminopeptidase"/>
</dbReference>
<dbReference type="AlphaFoldDB" id="E0UJW3"/>
<feature type="active site" evidence="9">
    <location>
        <position position="266"/>
    </location>
</feature>